<reference evidence="2 3" key="1">
    <citation type="submission" date="2020-04" db="EMBL/GenBank/DDBJ databases">
        <authorList>
            <person name="Yoon J."/>
        </authorList>
    </citation>
    <scope>NUCLEOTIDE SEQUENCE [LARGE SCALE GENOMIC DNA]</scope>
    <source>
        <strain evidence="2 3">KMU-166</strain>
    </source>
</reference>
<accession>A0ABX1GGE6</accession>
<evidence type="ECO:0000313" key="3">
    <source>
        <dbReference type="Proteomes" id="UP000765845"/>
    </source>
</evidence>
<dbReference type="Pfam" id="PF12680">
    <property type="entry name" value="SnoaL_2"/>
    <property type="match status" value="1"/>
</dbReference>
<dbReference type="Proteomes" id="UP000765845">
    <property type="component" value="Unassembled WGS sequence"/>
</dbReference>
<comment type="caution">
    <text evidence="2">The sequence shown here is derived from an EMBL/GenBank/DDBJ whole genome shotgun (WGS) entry which is preliminary data.</text>
</comment>
<dbReference type="SUPFAM" id="SSF54427">
    <property type="entry name" value="NTF2-like"/>
    <property type="match status" value="1"/>
</dbReference>
<protein>
    <submittedName>
        <fullName evidence="2">SnoaL-like domain-containing protein</fullName>
    </submittedName>
</protein>
<name>A0ABX1GGE6_9GAMM</name>
<organism evidence="2 3">
    <name type="scientific">Spongiibacter thalassae</name>
    <dbReference type="NCBI Taxonomy" id="2721624"/>
    <lineage>
        <taxon>Bacteria</taxon>
        <taxon>Pseudomonadati</taxon>
        <taxon>Pseudomonadota</taxon>
        <taxon>Gammaproteobacteria</taxon>
        <taxon>Cellvibrionales</taxon>
        <taxon>Spongiibacteraceae</taxon>
        <taxon>Spongiibacter</taxon>
    </lineage>
</organism>
<keyword evidence="3" id="KW-1185">Reference proteome</keyword>
<dbReference type="Gene3D" id="3.10.450.50">
    <property type="match status" value="1"/>
</dbReference>
<gene>
    <name evidence="2" type="ORF">HCU74_08765</name>
</gene>
<feature type="domain" description="SnoaL-like" evidence="1">
    <location>
        <begin position="10"/>
        <end position="109"/>
    </location>
</feature>
<evidence type="ECO:0000313" key="2">
    <source>
        <dbReference type="EMBL" id="NKI17508.1"/>
    </source>
</evidence>
<sequence>MSKNPKISVVERYIKALCDHDLETIDLLFADDATVEDPVGSDPLRGKEAILGFYKVGFSSGLSARLEGSVRLAANHAIFPFVVELNPGNGEMRIEAIDQFTFNDDNKIIAMRAFWGPENTRTP</sequence>
<dbReference type="EMBL" id="JAAWWK010000002">
    <property type="protein sequence ID" value="NKI17508.1"/>
    <property type="molecule type" value="Genomic_DNA"/>
</dbReference>
<dbReference type="InterPro" id="IPR032710">
    <property type="entry name" value="NTF2-like_dom_sf"/>
</dbReference>
<dbReference type="InterPro" id="IPR037401">
    <property type="entry name" value="SnoaL-like"/>
</dbReference>
<proteinExistence type="predicted"/>
<dbReference type="RefSeq" id="WP_168449998.1">
    <property type="nucleotide sequence ID" value="NZ_JAAWWK010000002.1"/>
</dbReference>
<evidence type="ECO:0000259" key="1">
    <source>
        <dbReference type="Pfam" id="PF12680"/>
    </source>
</evidence>